<accession>A0AAW0FDX4</accession>
<dbReference type="AlphaFoldDB" id="A0AAW0FDX4"/>
<dbReference type="EMBL" id="JASBNA010000067">
    <property type="protein sequence ID" value="KAK7678786.1"/>
    <property type="molecule type" value="Genomic_DNA"/>
</dbReference>
<evidence type="ECO:0000313" key="1">
    <source>
        <dbReference type="EMBL" id="KAK7678786.1"/>
    </source>
</evidence>
<reference evidence="1 2" key="1">
    <citation type="submission" date="2022-09" db="EMBL/GenBank/DDBJ databases">
        <authorList>
            <person name="Palmer J.M."/>
        </authorList>
    </citation>
    <scope>NUCLEOTIDE SEQUENCE [LARGE SCALE GENOMIC DNA]</scope>
    <source>
        <strain evidence="1 2">DSM 7382</strain>
    </source>
</reference>
<gene>
    <name evidence="1" type="ORF">QCA50_018221</name>
</gene>
<comment type="caution">
    <text evidence="1">The sequence shown here is derived from an EMBL/GenBank/DDBJ whole genome shotgun (WGS) entry which is preliminary data.</text>
</comment>
<organism evidence="1 2">
    <name type="scientific">Cerrena zonata</name>
    <dbReference type="NCBI Taxonomy" id="2478898"/>
    <lineage>
        <taxon>Eukaryota</taxon>
        <taxon>Fungi</taxon>
        <taxon>Dikarya</taxon>
        <taxon>Basidiomycota</taxon>
        <taxon>Agaricomycotina</taxon>
        <taxon>Agaricomycetes</taxon>
        <taxon>Polyporales</taxon>
        <taxon>Cerrenaceae</taxon>
        <taxon>Cerrena</taxon>
    </lineage>
</organism>
<keyword evidence="2" id="KW-1185">Reference proteome</keyword>
<protein>
    <submittedName>
        <fullName evidence="1">Uncharacterized protein</fullName>
    </submittedName>
</protein>
<evidence type="ECO:0000313" key="2">
    <source>
        <dbReference type="Proteomes" id="UP001385951"/>
    </source>
</evidence>
<sequence length="151" mass="16329">MEKIRDLVFKDSPATDDHFETKTEFGASDVQALNLSISKSNEFDPITTNGALDEVIADDGYAGVHVEDDSPYPEVRSAVPSTDDPSLPQNTIPGLDIGLAWLMLMIFLCLNLTNAKFPTWWGNSVIETPDYLGTAISDPIPSGGSVGPSLW</sequence>
<dbReference type="Proteomes" id="UP001385951">
    <property type="component" value="Unassembled WGS sequence"/>
</dbReference>
<name>A0AAW0FDX4_9APHY</name>
<proteinExistence type="predicted"/>